<dbReference type="InterPro" id="IPR037448">
    <property type="entry name" value="Zig-8"/>
</dbReference>
<evidence type="ECO:0000313" key="4">
    <source>
        <dbReference type="Proteomes" id="UP001487740"/>
    </source>
</evidence>
<dbReference type="GO" id="GO:0032589">
    <property type="term" value="C:neuron projection membrane"/>
    <property type="evidence" value="ECO:0007669"/>
    <property type="project" value="TreeGrafter"/>
</dbReference>
<evidence type="ECO:0000313" key="3">
    <source>
        <dbReference type="EMBL" id="KAK8400513.1"/>
    </source>
</evidence>
<comment type="caution">
    <text evidence="3">The sequence shown here is derived from an EMBL/GenBank/DDBJ whole genome shotgun (WGS) entry which is preliminary data.</text>
</comment>
<dbReference type="FunFam" id="2.60.40.10:FF:000129">
    <property type="entry name" value="CLUMA_CG018772, isoform A"/>
    <property type="match status" value="1"/>
</dbReference>
<sequence>MRGEGVVAMASCRMPCPGHLLLLLLLLLAHHYHPAHGTLHVKSEEWWEGRPRPYFAHSPTNVTVISGQTSFLPCRVHMLGDRSVMWMRGRDLHILTVGKVTYSADERFQIMHSHETDDWTLQIQYTQPRDAGAYKCQVNSDPKIVRNVYLTVTDKRFLDGQLYKMPPSTREQGEYGTHIVGGGTRFLQAGSSLALECVVTHTRAPPSAVLWYRDNNLLDYDSPRGGISLQVEKAGTADHLQAASLCGAGDRFRKLHVRARQCSRQRAYSLRHRPRQHRGRVAGGRTARRAERGAVFTLWP</sequence>
<feature type="domain" description="Ig-like" evidence="2">
    <location>
        <begin position="166"/>
        <end position="223"/>
    </location>
</feature>
<dbReference type="EMBL" id="JARAKH010000010">
    <property type="protein sequence ID" value="KAK8400513.1"/>
    <property type="molecule type" value="Genomic_DNA"/>
</dbReference>
<organism evidence="3 4">
    <name type="scientific">Scylla paramamosain</name>
    <name type="common">Mud crab</name>
    <dbReference type="NCBI Taxonomy" id="85552"/>
    <lineage>
        <taxon>Eukaryota</taxon>
        <taxon>Metazoa</taxon>
        <taxon>Ecdysozoa</taxon>
        <taxon>Arthropoda</taxon>
        <taxon>Crustacea</taxon>
        <taxon>Multicrustacea</taxon>
        <taxon>Malacostraca</taxon>
        <taxon>Eumalacostraca</taxon>
        <taxon>Eucarida</taxon>
        <taxon>Decapoda</taxon>
        <taxon>Pleocyemata</taxon>
        <taxon>Brachyura</taxon>
        <taxon>Eubrachyura</taxon>
        <taxon>Portunoidea</taxon>
        <taxon>Portunidae</taxon>
        <taxon>Portuninae</taxon>
        <taxon>Scylla</taxon>
    </lineage>
</organism>
<gene>
    <name evidence="3" type="ORF">O3P69_003285</name>
</gene>
<dbReference type="SMART" id="SM00409">
    <property type="entry name" value="IG"/>
    <property type="match status" value="1"/>
</dbReference>
<keyword evidence="4" id="KW-1185">Reference proteome</keyword>
<dbReference type="InterPro" id="IPR003598">
    <property type="entry name" value="Ig_sub2"/>
</dbReference>
<keyword evidence="1" id="KW-0732">Signal</keyword>
<dbReference type="PROSITE" id="PS50835">
    <property type="entry name" value="IG_LIKE"/>
    <property type="match status" value="2"/>
</dbReference>
<dbReference type="EMBL" id="JARAKH010000010">
    <property type="protein sequence ID" value="KAK8400512.1"/>
    <property type="molecule type" value="Genomic_DNA"/>
</dbReference>
<dbReference type="InterPro" id="IPR007110">
    <property type="entry name" value="Ig-like_dom"/>
</dbReference>
<dbReference type="SMART" id="SM00408">
    <property type="entry name" value="IGc2"/>
    <property type="match status" value="1"/>
</dbReference>
<accession>A0AAW0UK57</accession>
<proteinExistence type="predicted"/>
<dbReference type="InterPro" id="IPR003599">
    <property type="entry name" value="Ig_sub"/>
</dbReference>
<feature type="domain" description="Ig-like" evidence="2">
    <location>
        <begin position="53"/>
        <end position="153"/>
    </location>
</feature>
<dbReference type="GO" id="GO:0050808">
    <property type="term" value="P:synapse organization"/>
    <property type="evidence" value="ECO:0007669"/>
    <property type="project" value="TreeGrafter"/>
</dbReference>
<protein>
    <recommendedName>
        <fullName evidence="2">Ig-like domain-containing protein</fullName>
    </recommendedName>
</protein>
<feature type="chain" id="PRO_5044717137" description="Ig-like domain-containing protein" evidence="1">
    <location>
        <begin position="38"/>
        <end position="300"/>
    </location>
</feature>
<dbReference type="InterPro" id="IPR036179">
    <property type="entry name" value="Ig-like_dom_sf"/>
</dbReference>
<evidence type="ECO:0000256" key="1">
    <source>
        <dbReference type="SAM" id="SignalP"/>
    </source>
</evidence>
<evidence type="ECO:0000259" key="2">
    <source>
        <dbReference type="PROSITE" id="PS50835"/>
    </source>
</evidence>
<feature type="signal peptide" evidence="1">
    <location>
        <begin position="1"/>
        <end position="37"/>
    </location>
</feature>
<dbReference type="SUPFAM" id="SSF48726">
    <property type="entry name" value="Immunoglobulin"/>
    <property type="match status" value="1"/>
</dbReference>
<name>A0AAW0UK57_SCYPA</name>
<dbReference type="AlphaFoldDB" id="A0AAW0UK57"/>
<dbReference type="Pfam" id="PF07679">
    <property type="entry name" value="I-set"/>
    <property type="match status" value="1"/>
</dbReference>
<dbReference type="InterPro" id="IPR013783">
    <property type="entry name" value="Ig-like_fold"/>
</dbReference>
<reference evidence="3 4" key="1">
    <citation type="submission" date="2023-03" db="EMBL/GenBank/DDBJ databases">
        <title>High-quality genome of Scylla paramamosain provides insights in environmental adaptation.</title>
        <authorList>
            <person name="Zhang L."/>
        </authorList>
    </citation>
    <scope>NUCLEOTIDE SEQUENCE [LARGE SCALE GENOMIC DNA]</scope>
    <source>
        <strain evidence="3">LZ_2023a</strain>
        <tissue evidence="3">Muscle</tissue>
    </source>
</reference>
<dbReference type="InterPro" id="IPR013098">
    <property type="entry name" value="Ig_I-set"/>
</dbReference>
<dbReference type="PANTHER" id="PTHR23279:SF41">
    <property type="entry name" value="DEFECTIVE PROBOSCIS EXTENSION RESPONSE 4-RELATED"/>
    <property type="match status" value="1"/>
</dbReference>
<dbReference type="PANTHER" id="PTHR23279">
    <property type="entry name" value="DEFECTIVE PROBOSCIS EXTENSION RESPONSE DPR -RELATED"/>
    <property type="match status" value="1"/>
</dbReference>
<dbReference type="Proteomes" id="UP001487740">
    <property type="component" value="Unassembled WGS sequence"/>
</dbReference>
<dbReference type="Gene3D" id="2.60.40.10">
    <property type="entry name" value="Immunoglobulins"/>
    <property type="match status" value="1"/>
</dbReference>